<dbReference type="Pfam" id="PF03441">
    <property type="entry name" value="FAD_binding_7"/>
    <property type="match status" value="1"/>
</dbReference>
<dbReference type="InterPro" id="IPR014729">
    <property type="entry name" value="Rossmann-like_a/b/a_fold"/>
</dbReference>
<feature type="site" description="Electron transfer via tryptophanyl radical" evidence="6">
    <location>
        <position position="520"/>
    </location>
</feature>
<accession>A0A550CSB6</accession>
<feature type="region of interest" description="Disordered" evidence="7">
    <location>
        <begin position="28"/>
        <end position="56"/>
    </location>
</feature>
<dbReference type="PROSITE" id="PS51645">
    <property type="entry name" value="PHR_CRY_ALPHA_BETA"/>
    <property type="match status" value="1"/>
</dbReference>
<dbReference type="PANTHER" id="PTHR11455">
    <property type="entry name" value="CRYPTOCHROME"/>
    <property type="match status" value="1"/>
</dbReference>
<dbReference type="GO" id="GO:0043153">
    <property type="term" value="P:entrainment of circadian clock by photoperiod"/>
    <property type="evidence" value="ECO:0007669"/>
    <property type="project" value="TreeGrafter"/>
</dbReference>
<reference evidence="9 10" key="1">
    <citation type="journal article" date="2019" name="New Phytol.">
        <title>Comparative genomics reveals unique wood-decay strategies and fruiting body development in the Schizophyllaceae.</title>
        <authorList>
            <person name="Almasi E."/>
            <person name="Sahu N."/>
            <person name="Krizsan K."/>
            <person name="Balint B."/>
            <person name="Kovacs G.M."/>
            <person name="Kiss B."/>
            <person name="Cseklye J."/>
            <person name="Drula E."/>
            <person name="Henrissat B."/>
            <person name="Nagy I."/>
            <person name="Chovatia M."/>
            <person name="Adam C."/>
            <person name="LaButti K."/>
            <person name="Lipzen A."/>
            <person name="Riley R."/>
            <person name="Grigoriev I.V."/>
            <person name="Nagy L.G."/>
        </authorList>
    </citation>
    <scope>NUCLEOTIDE SEQUENCE [LARGE SCALE GENOMIC DNA]</scope>
    <source>
        <strain evidence="9 10">NL-1724</strain>
    </source>
</reference>
<sequence length="628" mass="70991">MTLRFSSCSHRRLALSVSPWNSSRTLSMPAIAKRQRLSTDSTRAAGSPSKRQQTKQFDPIKVATRENAAKVAAETPLVKLMRAVEDSLDKVEDGECVVYWMRMQDMRIEDNRALSLASKEAQHTKKPLVAIYVISPQDYVAHDRGARRIDFMLRNLQIIKIKLIDLNIPLHVVTHTPRCTLPRRIISLLSLVGAHKVYANIEYEVDELRRDIQVCDIAKKDHMKATFVHDKCVIEPGVAVKKDGSYYAVYSPFQRLWLSILNDNVSHYLEGSAEPAANSKSVRKVEKFREIFNSAVPDSVQGFELPDDDRKKMTELWPAGEEAALLVLDRFLSTKSRPQQAGGVNPLNEGAQHSDKHSRIHKYGDERDRINADTTSRLSPYLSSGVISIRQCVRATMELQGTSKVDGGRNTGVGRWVQELAWRDFYVSVLAGFPRVSMGRPFLEKYADIAWEGYQDPDGKVASVTEANADIPEIQAWKDGKTGFPIVDAGMRCIKETGWLHNRLRMTTAMFLVKDLMVDWRVGERYYMESLIDGDLASNNGGWQWSASTGVDPAPYFRIFNPYLQSAKADPEGDFIRQFVPELASVKGKDIHKPPVHLADKLGYPRPIVKHEEAKERAIRRFKNPGQK</sequence>
<dbReference type="GO" id="GO:0005737">
    <property type="term" value="C:cytoplasm"/>
    <property type="evidence" value="ECO:0007669"/>
    <property type="project" value="TreeGrafter"/>
</dbReference>
<keyword evidence="9" id="KW-0456">Lyase</keyword>
<feature type="region of interest" description="Disordered" evidence="7">
    <location>
        <begin position="337"/>
        <end position="365"/>
    </location>
</feature>
<comment type="caution">
    <text evidence="9">The sequence shown here is derived from an EMBL/GenBank/DDBJ whole genome shotgun (WGS) entry which is preliminary data.</text>
</comment>
<dbReference type="SUPFAM" id="SSF52425">
    <property type="entry name" value="Cryptochrome/photolyase, N-terminal domain"/>
    <property type="match status" value="1"/>
</dbReference>
<dbReference type="GO" id="GO:0003904">
    <property type="term" value="F:deoxyribodipyrimidine photo-lyase activity"/>
    <property type="evidence" value="ECO:0007669"/>
    <property type="project" value="TreeGrafter"/>
</dbReference>
<dbReference type="GO" id="GO:0032922">
    <property type="term" value="P:circadian regulation of gene expression"/>
    <property type="evidence" value="ECO:0007669"/>
    <property type="project" value="TreeGrafter"/>
</dbReference>
<dbReference type="Proteomes" id="UP000320762">
    <property type="component" value="Unassembled WGS sequence"/>
</dbReference>
<evidence type="ECO:0000256" key="2">
    <source>
        <dbReference type="ARBA" id="ARBA00022630"/>
    </source>
</evidence>
<dbReference type="STRING" id="97359.A0A550CSB6"/>
<dbReference type="InterPro" id="IPR006050">
    <property type="entry name" value="DNA_photolyase_N"/>
</dbReference>
<feature type="binding site" evidence="5">
    <location>
        <position position="363"/>
    </location>
    <ligand>
        <name>FAD</name>
        <dbReference type="ChEBI" id="CHEBI:57692"/>
    </ligand>
</feature>
<dbReference type="GO" id="GO:0006139">
    <property type="term" value="P:nucleobase-containing compound metabolic process"/>
    <property type="evidence" value="ECO:0007669"/>
    <property type="project" value="UniProtKB-ARBA"/>
</dbReference>
<keyword evidence="2 5" id="KW-0285">Flavoprotein</keyword>
<proteinExistence type="inferred from homology"/>
<name>A0A550CSB6_9AGAR</name>
<dbReference type="InterPro" id="IPR018394">
    <property type="entry name" value="DNA_photolyase_1_CS_C"/>
</dbReference>
<dbReference type="InterPro" id="IPR002081">
    <property type="entry name" value="Cryptochrome/DNA_photolyase_1"/>
</dbReference>
<feature type="binding site" evidence="5">
    <location>
        <begin position="419"/>
        <end position="426"/>
    </location>
    <ligand>
        <name>FAD</name>
        <dbReference type="ChEBI" id="CHEBI:57692"/>
    </ligand>
</feature>
<feature type="site" description="Electron transfer via tryptophanyl radical" evidence="6">
    <location>
        <position position="451"/>
    </location>
</feature>
<protein>
    <submittedName>
        <fullName evidence="9">DNA photolyase, FAD-binding/Cryptochrome</fullName>
    </submittedName>
</protein>
<evidence type="ECO:0000256" key="1">
    <source>
        <dbReference type="ARBA" id="ARBA00005862"/>
    </source>
</evidence>
<gene>
    <name evidence="9" type="ORF">BD626DRAFT_479518</name>
</gene>
<dbReference type="OrthoDB" id="435881at2759"/>
<dbReference type="Gene3D" id="1.25.40.80">
    <property type="match status" value="1"/>
</dbReference>
<feature type="domain" description="Photolyase/cryptochrome alpha/beta" evidence="8">
    <location>
        <begin position="96"/>
        <end position="233"/>
    </location>
</feature>
<feature type="site" description="Electron transfer via tryptophanyl radical" evidence="6">
    <location>
        <position position="543"/>
    </location>
</feature>
<keyword evidence="4" id="KW-0157">Chromophore</keyword>
<dbReference type="Gene3D" id="3.40.50.620">
    <property type="entry name" value="HUPs"/>
    <property type="match status" value="1"/>
</dbReference>
<keyword evidence="10" id="KW-1185">Reference proteome</keyword>
<feature type="binding site" evidence="5">
    <location>
        <position position="416"/>
    </location>
    <ligand>
        <name>FAD</name>
        <dbReference type="ChEBI" id="CHEBI:57692"/>
    </ligand>
</feature>
<feature type="compositionally biased region" description="Basic and acidic residues" evidence="7">
    <location>
        <begin position="352"/>
        <end position="365"/>
    </location>
</feature>
<evidence type="ECO:0000259" key="8">
    <source>
        <dbReference type="PROSITE" id="PS51645"/>
    </source>
</evidence>
<evidence type="ECO:0000256" key="7">
    <source>
        <dbReference type="SAM" id="MobiDB-lite"/>
    </source>
</evidence>
<dbReference type="PROSITE" id="PS00394">
    <property type="entry name" value="DNA_PHOTOLYASES_1_1"/>
    <property type="match status" value="1"/>
</dbReference>
<evidence type="ECO:0000256" key="5">
    <source>
        <dbReference type="PIRSR" id="PIRSR602081-1"/>
    </source>
</evidence>
<evidence type="ECO:0000256" key="6">
    <source>
        <dbReference type="PIRSR" id="PIRSR602081-2"/>
    </source>
</evidence>
<evidence type="ECO:0000256" key="4">
    <source>
        <dbReference type="ARBA" id="ARBA00022991"/>
    </source>
</evidence>
<dbReference type="Gene3D" id="1.10.579.10">
    <property type="entry name" value="DNA Cyclobutane Dipyrimidine Photolyase, subunit A, domain 3"/>
    <property type="match status" value="1"/>
</dbReference>
<comment type="similarity">
    <text evidence="1">Belongs to the DNA photolyase class-1 family.</text>
</comment>
<dbReference type="EMBL" id="VDMD01000002">
    <property type="protein sequence ID" value="TRM67681.1"/>
    <property type="molecule type" value="Genomic_DNA"/>
</dbReference>
<dbReference type="SUPFAM" id="SSF48173">
    <property type="entry name" value="Cryptochrome/photolyase FAD-binding domain"/>
    <property type="match status" value="1"/>
</dbReference>
<comment type="cofactor">
    <cofactor evidence="5">
        <name>FAD</name>
        <dbReference type="ChEBI" id="CHEBI:57692"/>
    </cofactor>
    <text evidence="5">Binds 1 FAD per subunit.</text>
</comment>
<dbReference type="AlphaFoldDB" id="A0A550CSB6"/>
<organism evidence="9 10">
    <name type="scientific">Schizophyllum amplum</name>
    <dbReference type="NCBI Taxonomy" id="97359"/>
    <lineage>
        <taxon>Eukaryota</taxon>
        <taxon>Fungi</taxon>
        <taxon>Dikarya</taxon>
        <taxon>Basidiomycota</taxon>
        <taxon>Agaricomycotina</taxon>
        <taxon>Agaricomycetes</taxon>
        <taxon>Agaricomycetidae</taxon>
        <taxon>Agaricales</taxon>
        <taxon>Schizophyllaceae</taxon>
        <taxon>Schizophyllum</taxon>
    </lineage>
</organism>
<evidence type="ECO:0000313" key="9">
    <source>
        <dbReference type="EMBL" id="TRM67681.1"/>
    </source>
</evidence>
<feature type="binding site" evidence="5">
    <location>
        <begin position="533"/>
        <end position="535"/>
    </location>
    <ligand>
        <name>FAD</name>
        <dbReference type="ChEBI" id="CHEBI:57692"/>
    </ligand>
</feature>
<dbReference type="InterPro" id="IPR005101">
    <property type="entry name" value="Cryptochr/Photolyase_FAD-bd"/>
</dbReference>
<dbReference type="GO" id="GO:0071949">
    <property type="term" value="F:FAD binding"/>
    <property type="evidence" value="ECO:0007669"/>
    <property type="project" value="TreeGrafter"/>
</dbReference>
<dbReference type="GO" id="GO:0003677">
    <property type="term" value="F:DNA binding"/>
    <property type="evidence" value="ECO:0007669"/>
    <property type="project" value="TreeGrafter"/>
</dbReference>
<dbReference type="InterPro" id="IPR036155">
    <property type="entry name" value="Crypto/Photolyase_N_sf"/>
</dbReference>
<evidence type="ECO:0000256" key="3">
    <source>
        <dbReference type="ARBA" id="ARBA00022827"/>
    </source>
</evidence>
<dbReference type="InterPro" id="IPR036134">
    <property type="entry name" value="Crypto/Photolyase_FAD-like_sf"/>
</dbReference>
<feature type="compositionally biased region" description="Polar residues" evidence="7">
    <location>
        <begin position="38"/>
        <end position="56"/>
    </location>
</feature>
<evidence type="ECO:0000313" key="10">
    <source>
        <dbReference type="Proteomes" id="UP000320762"/>
    </source>
</evidence>
<feature type="binding site" evidence="5">
    <location>
        <begin position="375"/>
        <end position="379"/>
    </location>
    <ligand>
        <name>FAD</name>
        <dbReference type="ChEBI" id="CHEBI:57692"/>
    </ligand>
</feature>
<dbReference type="GO" id="GO:0006950">
    <property type="term" value="P:response to stress"/>
    <property type="evidence" value="ECO:0007669"/>
    <property type="project" value="UniProtKB-ARBA"/>
</dbReference>
<dbReference type="GO" id="GO:0005634">
    <property type="term" value="C:nucleus"/>
    <property type="evidence" value="ECO:0007669"/>
    <property type="project" value="TreeGrafter"/>
</dbReference>
<dbReference type="Pfam" id="PF00875">
    <property type="entry name" value="DNA_photolyase"/>
    <property type="match status" value="1"/>
</dbReference>
<keyword evidence="3 5" id="KW-0274">FAD</keyword>
<dbReference type="PANTHER" id="PTHR11455:SF18">
    <property type="entry name" value="SI:CH1073-390K14.1"/>
    <property type="match status" value="1"/>
</dbReference>